<dbReference type="Proteomes" id="UP000093000">
    <property type="component" value="Unassembled WGS sequence"/>
</dbReference>
<accession>A0A1C7NPR0</accession>
<feature type="coiled-coil region" evidence="1">
    <location>
        <begin position="88"/>
        <end position="115"/>
    </location>
</feature>
<evidence type="ECO:0000256" key="1">
    <source>
        <dbReference type="SAM" id="Coils"/>
    </source>
</evidence>
<organism evidence="3 4">
    <name type="scientific">Choanephora cucurbitarum</name>
    <dbReference type="NCBI Taxonomy" id="101091"/>
    <lineage>
        <taxon>Eukaryota</taxon>
        <taxon>Fungi</taxon>
        <taxon>Fungi incertae sedis</taxon>
        <taxon>Mucoromycota</taxon>
        <taxon>Mucoromycotina</taxon>
        <taxon>Mucoromycetes</taxon>
        <taxon>Mucorales</taxon>
        <taxon>Mucorineae</taxon>
        <taxon>Choanephoraceae</taxon>
        <taxon>Choanephoroideae</taxon>
        <taxon>Choanephora</taxon>
    </lineage>
</organism>
<protein>
    <submittedName>
        <fullName evidence="3">Uncharacterized protein</fullName>
    </submittedName>
</protein>
<evidence type="ECO:0000256" key="2">
    <source>
        <dbReference type="SAM" id="MobiDB-lite"/>
    </source>
</evidence>
<evidence type="ECO:0000313" key="3">
    <source>
        <dbReference type="EMBL" id="OBZ89224.1"/>
    </source>
</evidence>
<gene>
    <name evidence="3" type="ORF">A0J61_02740</name>
</gene>
<reference evidence="3 4" key="1">
    <citation type="submission" date="2016-03" db="EMBL/GenBank/DDBJ databases">
        <title>Choanephora cucurbitarum.</title>
        <authorList>
            <person name="Min B."/>
            <person name="Park H."/>
            <person name="Park J.-H."/>
            <person name="Shin H.-D."/>
            <person name="Choi I.-G."/>
        </authorList>
    </citation>
    <scope>NUCLEOTIDE SEQUENCE [LARGE SCALE GENOMIC DNA]</scope>
    <source>
        <strain evidence="3 4">KUS-F28377</strain>
    </source>
</reference>
<keyword evidence="1" id="KW-0175">Coiled coil</keyword>
<feature type="compositionally biased region" description="Low complexity" evidence="2">
    <location>
        <begin position="350"/>
        <end position="365"/>
    </location>
</feature>
<keyword evidence="4" id="KW-1185">Reference proteome</keyword>
<feature type="coiled-coil region" evidence="1">
    <location>
        <begin position="140"/>
        <end position="209"/>
    </location>
</feature>
<dbReference type="InParanoid" id="A0A1C7NPR0"/>
<feature type="compositionally biased region" description="Polar residues" evidence="2">
    <location>
        <begin position="385"/>
        <end position="403"/>
    </location>
</feature>
<comment type="caution">
    <text evidence="3">The sequence shown here is derived from an EMBL/GenBank/DDBJ whole genome shotgun (WGS) entry which is preliminary data.</text>
</comment>
<dbReference type="EMBL" id="LUGH01000107">
    <property type="protein sequence ID" value="OBZ89224.1"/>
    <property type="molecule type" value="Genomic_DNA"/>
</dbReference>
<dbReference type="AlphaFoldDB" id="A0A1C7NPR0"/>
<proteinExistence type="predicted"/>
<sequence length="403" mass="47260">MEEQPLYPIDLEKAEFVIAQANKKNGAFKSMMYYLREIEDQIQRRQKTNRQFYQVVHAVEEKYQLKLHQSRETIYRVAAEIRHIDYDMGRLKVDRDTLKQELEEHEAHLVDVRQYAEQRRNKKSKRERQYHQLYHVPFVATQFKKKYVRARDKNSDAEEKVSEIRSIVDSCQKAIGEMTKSITDCQARRQELLVEQEQAEKEMKQNDDLLFDLNEGRKFWTNFDHNQLVTASKATTQFIETVQQYNANQLHKLNNPNLDAVKIFKMALFEYGEAEHYAASRWSQLKVDFECAKCHTLQRGWPKPDKVRVMDLLCEPCYQEHKSSMVWEKRVSGVKDRSQQLLSLPGGSMLSFSSSSSSLRSETQSNKSPGIKKKMFNMLKGGINKRSSSQTTLGSPTQMMMTT</sequence>
<evidence type="ECO:0000313" key="4">
    <source>
        <dbReference type="Proteomes" id="UP000093000"/>
    </source>
</evidence>
<dbReference type="OrthoDB" id="2351770at2759"/>
<name>A0A1C7NPR0_9FUNG</name>
<feature type="region of interest" description="Disordered" evidence="2">
    <location>
        <begin position="350"/>
        <end position="403"/>
    </location>
</feature>